<organism evidence="8 9">
    <name type="scientific">Aspergillus tanneri</name>
    <dbReference type="NCBI Taxonomy" id="1220188"/>
    <lineage>
        <taxon>Eukaryota</taxon>
        <taxon>Fungi</taxon>
        <taxon>Dikarya</taxon>
        <taxon>Ascomycota</taxon>
        <taxon>Pezizomycotina</taxon>
        <taxon>Eurotiomycetes</taxon>
        <taxon>Eurotiomycetidae</taxon>
        <taxon>Eurotiales</taxon>
        <taxon>Aspergillaceae</taxon>
        <taxon>Aspergillus</taxon>
        <taxon>Aspergillus subgen. Circumdati</taxon>
    </lineage>
</organism>
<evidence type="ECO:0000256" key="5">
    <source>
        <dbReference type="ARBA" id="ARBA00038359"/>
    </source>
</evidence>
<evidence type="ECO:0000256" key="3">
    <source>
        <dbReference type="ARBA" id="ARBA00022989"/>
    </source>
</evidence>
<dbReference type="STRING" id="1220188.A0A4S3IZG4"/>
<evidence type="ECO:0000313" key="9">
    <source>
        <dbReference type="Proteomes" id="UP000308092"/>
    </source>
</evidence>
<dbReference type="PANTHER" id="PTHR33048:SF47">
    <property type="entry name" value="INTEGRAL MEMBRANE PROTEIN-RELATED"/>
    <property type="match status" value="1"/>
</dbReference>
<sequence length="135" mass="14782">MSTRQKLQLAGIFWLVSCNCCIASIIRFYYVYTEVYESTGSTGTNRYAVVTPGIIWGTIEPSTSVIAACLPTHGHLFSASRNLSNWARSLWSHSPTRNTVCGDHSRGSGRKSTAILTTTLRIPLINQNVRITGSG</sequence>
<comment type="caution">
    <text evidence="8">The sequence shown here is derived from an EMBL/GenBank/DDBJ whole genome shotgun (WGS) entry which is preliminary data.</text>
</comment>
<name>A0A4S3IZG4_9EURO</name>
<feature type="transmembrane region" description="Helical" evidence="6">
    <location>
        <begin position="12"/>
        <end position="32"/>
    </location>
</feature>
<dbReference type="Pfam" id="PF20684">
    <property type="entry name" value="Fung_rhodopsin"/>
    <property type="match status" value="1"/>
</dbReference>
<dbReference type="EMBL" id="SOSA01001072">
    <property type="protein sequence ID" value="THC87715.1"/>
    <property type="molecule type" value="Genomic_DNA"/>
</dbReference>
<proteinExistence type="inferred from homology"/>
<feature type="domain" description="Rhodopsin" evidence="7">
    <location>
        <begin position="1"/>
        <end position="78"/>
    </location>
</feature>
<protein>
    <recommendedName>
        <fullName evidence="7">Rhodopsin domain-containing protein</fullName>
    </recommendedName>
</protein>
<dbReference type="InterPro" id="IPR052337">
    <property type="entry name" value="SAT4-like"/>
</dbReference>
<keyword evidence="3 6" id="KW-1133">Transmembrane helix</keyword>
<keyword evidence="2 6" id="KW-0812">Transmembrane</keyword>
<dbReference type="InterPro" id="IPR049326">
    <property type="entry name" value="Rhodopsin_dom_fungi"/>
</dbReference>
<comment type="similarity">
    <text evidence="5">Belongs to the SAT4 family.</text>
</comment>
<evidence type="ECO:0000256" key="2">
    <source>
        <dbReference type="ARBA" id="ARBA00022692"/>
    </source>
</evidence>
<evidence type="ECO:0000256" key="4">
    <source>
        <dbReference type="ARBA" id="ARBA00023136"/>
    </source>
</evidence>
<dbReference type="PANTHER" id="PTHR33048">
    <property type="entry name" value="PTH11-LIKE INTEGRAL MEMBRANE PROTEIN (AFU_ORTHOLOGUE AFUA_5G11245)"/>
    <property type="match status" value="1"/>
</dbReference>
<evidence type="ECO:0000313" key="8">
    <source>
        <dbReference type="EMBL" id="THC87715.1"/>
    </source>
</evidence>
<keyword evidence="9" id="KW-1185">Reference proteome</keyword>
<keyword evidence="4 6" id="KW-0472">Membrane</keyword>
<dbReference type="Proteomes" id="UP000308092">
    <property type="component" value="Unassembled WGS sequence"/>
</dbReference>
<evidence type="ECO:0000256" key="1">
    <source>
        <dbReference type="ARBA" id="ARBA00004141"/>
    </source>
</evidence>
<gene>
    <name evidence="8" type="ORF">EYZ11_012837</name>
</gene>
<evidence type="ECO:0000256" key="6">
    <source>
        <dbReference type="SAM" id="Phobius"/>
    </source>
</evidence>
<comment type="subcellular location">
    <subcellularLocation>
        <location evidence="1">Membrane</location>
        <topology evidence="1">Multi-pass membrane protein</topology>
    </subcellularLocation>
</comment>
<evidence type="ECO:0000259" key="7">
    <source>
        <dbReference type="Pfam" id="PF20684"/>
    </source>
</evidence>
<dbReference type="GO" id="GO:0016020">
    <property type="term" value="C:membrane"/>
    <property type="evidence" value="ECO:0007669"/>
    <property type="project" value="UniProtKB-SubCell"/>
</dbReference>
<reference evidence="8 9" key="1">
    <citation type="submission" date="2019-03" db="EMBL/GenBank/DDBJ databases">
        <title>The genome sequence of a newly discovered highly antifungal drug resistant Aspergillus species, Aspergillus tanneri NIH 1004.</title>
        <authorList>
            <person name="Mounaud S."/>
            <person name="Singh I."/>
            <person name="Joardar V."/>
            <person name="Pakala S."/>
            <person name="Pakala S."/>
            <person name="Venepally P."/>
            <person name="Hoover J."/>
            <person name="Nierman W."/>
            <person name="Chung J."/>
            <person name="Losada L."/>
        </authorList>
    </citation>
    <scope>NUCLEOTIDE SEQUENCE [LARGE SCALE GENOMIC DNA]</scope>
    <source>
        <strain evidence="8 9">NIH1004</strain>
    </source>
</reference>
<dbReference type="PROSITE" id="PS51257">
    <property type="entry name" value="PROKAR_LIPOPROTEIN"/>
    <property type="match status" value="1"/>
</dbReference>
<accession>A0A4S3IZG4</accession>
<dbReference type="AlphaFoldDB" id="A0A4S3IZG4"/>
<dbReference type="VEuPathDB" id="FungiDB:EYZ11_012837"/>